<evidence type="ECO:0000313" key="2">
    <source>
        <dbReference type="Proteomes" id="UP000805193"/>
    </source>
</evidence>
<organism evidence="1 2">
    <name type="scientific">Ixodes persulcatus</name>
    <name type="common">Taiga tick</name>
    <dbReference type="NCBI Taxonomy" id="34615"/>
    <lineage>
        <taxon>Eukaryota</taxon>
        <taxon>Metazoa</taxon>
        <taxon>Ecdysozoa</taxon>
        <taxon>Arthropoda</taxon>
        <taxon>Chelicerata</taxon>
        <taxon>Arachnida</taxon>
        <taxon>Acari</taxon>
        <taxon>Parasitiformes</taxon>
        <taxon>Ixodida</taxon>
        <taxon>Ixodoidea</taxon>
        <taxon>Ixodidae</taxon>
        <taxon>Ixodinae</taxon>
        <taxon>Ixodes</taxon>
    </lineage>
</organism>
<proteinExistence type="predicted"/>
<name>A0AC60PPN7_IXOPE</name>
<gene>
    <name evidence="1" type="ORF">HPB47_001209</name>
</gene>
<dbReference type="Proteomes" id="UP000805193">
    <property type="component" value="Unassembled WGS sequence"/>
</dbReference>
<evidence type="ECO:0000313" key="1">
    <source>
        <dbReference type="EMBL" id="KAG0422990.1"/>
    </source>
</evidence>
<keyword evidence="2" id="KW-1185">Reference proteome</keyword>
<accession>A0AC60PPN7</accession>
<reference evidence="1 2" key="1">
    <citation type="journal article" date="2020" name="Cell">
        <title>Large-Scale Comparative Analyses of Tick Genomes Elucidate Their Genetic Diversity and Vector Capacities.</title>
        <authorList>
            <consortium name="Tick Genome and Microbiome Consortium (TIGMIC)"/>
            <person name="Jia N."/>
            <person name="Wang J."/>
            <person name="Shi W."/>
            <person name="Du L."/>
            <person name="Sun Y."/>
            <person name="Zhan W."/>
            <person name="Jiang J.F."/>
            <person name="Wang Q."/>
            <person name="Zhang B."/>
            <person name="Ji P."/>
            <person name="Bell-Sakyi L."/>
            <person name="Cui X.M."/>
            <person name="Yuan T.T."/>
            <person name="Jiang B.G."/>
            <person name="Yang W.F."/>
            <person name="Lam T.T."/>
            <person name="Chang Q.C."/>
            <person name="Ding S.J."/>
            <person name="Wang X.J."/>
            <person name="Zhu J.G."/>
            <person name="Ruan X.D."/>
            <person name="Zhao L."/>
            <person name="Wei J.T."/>
            <person name="Ye R.Z."/>
            <person name="Que T.C."/>
            <person name="Du C.H."/>
            <person name="Zhou Y.H."/>
            <person name="Cheng J.X."/>
            <person name="Dai P.F."/>
            <person name="Guo W.B."/>
            <person name="Han X.H."/>
            <person name="Huang E.J."/>
            <person name="Li L.F."/>
            <person name="Wei W."/>
            <person name="Gao Y.C."/>
            <person name="Liu J.Z."/>
            <person name="Shao H.Z."/>
            <person name="Wang X."/>
            <person name="Wang C.C."/>
            <person name="Yang T.C."/>
            <person name="Huo Q.B."/>
            <person name="Li W."/>
            <person name="Chen H.Y."/>
            <person name="Chen S.E."/>
            <person name="Zhou L.G."/>
            <person name="Ni X.B."/>
            <person name="Tian J.H."/>
            <person name="Sheng Y."/>
            <person name="Liu T."/>
            <person name="Pan Y.S."/>
            <person name="Xia L.Y."/>
            <person name="Li J."/>
            <person name="Zhao F."/>
            <person name="Cao W.C."/>
        </authorList>
    </citation>
    <scope>NUCLEOTIDE SEQUENCE [LARGE SCALE GENOMIC DNA]</scope>
    <source>
        <strain evidence="1">Iper-2018</strain>
    </source>
</reference>
<sequence length="176" mass="19613">MVQVQIGSLDRLLNRSGRLQPQPPQLETPTVPTAPPRSEDTAEYENDGDWDPLQMLVHVAAEAVPEKHTSTVVSSTEGDWRRQCGFLGFESLKSSEHALQDLCDRDLPSIRATMAEKGVVLVMPPFSDGGKQFSQEDMDNTFHIEQARIHVEKAAGPTALAKFLIYTRFQRPLKAD</sequence>
<dbReference type="EMBL" id="JABSTQ010010159">
    <property type="protein sequence ID" value="KAG0422990.1"/>
    <property type="molecule type" value="Genomic_DNA"/>
</dbReference>
<comment type="caution">
    <text evidence="1">The sequence shown here is derived from an EMBL/GenBank/DDBJ whole genome shotgun (WGS) entry which is preliminary data.</text>
</comment>
<protein>
    <submittedName>
        <fullName evidence="1">Uncharacterized protein</fullName>
    </submittedName>
</protein>